<dbReference type="NCBIfam" id="TIGR00104">
    <property type="entry name" value="tRNA_TsaA"/>
    <property type="match status" value="1"/>
</dbReference>
<sequence length="136" mass="15157">MELKAIGTIHSELQKPGECPLQENEHAPEAVIEIFDEFTVGLKDIKPGDHIVLLTWLHRADRTVLATRPRNDPKVAITGVFSTRSPDRPNPIGIHYVHVTSIEQGDKITVSGLEAIDQTPVIDLKPDLKKEHYGIK</sequence>
<dbReference type="InterPro" id="IPR036413">
    <property type="entry name" value="YaeB-like_sf"/>
</dbReference>
<dbReference type="PROSITE" id="PS51668">
    <property type="entry name" value="TSAA_2"/>
    <property type="match status" value="1"/>
</dbReference>
<dbReference type="InterPro" id="IPR040372">
    <property type="entry name" value="YaeB-like"/>
</dbReference>
<evidence type="ECO:0000313" key="4">
    <source>
        <dbReference type="EMBL" id="MBC9798067.1"/>
    </source>
</evidence>
<reference evidence="4 5" key="1">
    <citation type="submission" date="2020-09" db="EMBL/GenBank/DDBJ databases">
        <title>Sinomicrobium weinanense sp. nov., a halophilic bacteria isolated from saline-alkali soil.</title>
        <authorList>
            <person name="Wu P."/>
            <person name="Ren H."/>
            <person name="Mei Y."/>
            <person name="Liang Y."/>
            <person name="Chen Z."/>
        </authorList>
    </citation>
    <scope>NUCLEOTIDE SEQUENCE [LARGE SCALE GENOMIC DNA]</scope>
    <source>
        <strain evidence="4 5">FJxs</strain>
    </source>
</reference>
<dbReference type="Gene3D" id="2.40.30.70">
    <property type="entry name" value="YaeB-like"/>
    <property type="match status" value="1"/>
</dbReference>
<comment type="caution">
    <text evidence="4">The sequence shown here is derived from an EMBL/GenBank/DDBJ whole genome shotgun (WGS) entry which is preliminary data.</text>
</comment>
<protein>
    <submittedName>
        <fullName evidence="4">tRNA (N6-threonylcarbamoyladenosine(37)-N6)-methyltransferase TrmO</fullName>
    </submittedName>
</protein>
<dbReference type="InterPro" id="IPR023370">
    <property type="entry name" value="TrmO-like_N"/>
</dbReference>
<dbReference type="InterPro" id="IPR023368">
    <property type="entry name" value="UPF0066_cons_site"/>
</dbReference>
<dbReference type="CDD" id="cd09281">
    <property type="entry name" value="UPF0066"/>
    <property type="match status" value="1"/>
</dbReference>
<dbReference type="Proteomes" id="UP000653730">
    <property type="component" value="Unassembled WGS sequence"/>
</dbReference>
<feature type="domain" description="TsaA-like" evidence="3">
    <location>
        <begin position="3"/>
        <end position="136"/>
    </location>
</feature>
<gene>
    <name evidence="4" type="primary">tsaA</name>
    <name evidence="4" type="ORF">IBL28_19005</name>
</gene>
<accession>A0A926Q3Y7</accession>
<dbReference type="RefSeq" id="WP_187967193.1">
    <property type="nucleotide sequence ID" value="NZ_JACVDC010000087.1"/>
</dbReference>
<keyword evidence="5" id="KW-1185">Reference proteome</keyword>
<dbReference type="PROSITE" id="PS01318">
    <property type="entry name" value="TSAA_1"/>
    <property type="match status" value="1"/>
</dbReference>
<dbReference type="PANTHER" id="PTHR12818">
    <property type="entry name" value="TRNA (ADENINE(37)-N6)-METHYLTRANSFERASE"/>
    <property type="match status" value="1"/>
</dbReference>
<dbReference type="PANTHER" id="PTHR12818:SF0">
    <property type="entry name" value="TRNA (ADENINE(37)-N6)-METHYLTRANSFERASE"/>
    <property type="match status" value="1"/>
</dbReference>
<name>A0A926Q3Y7_9FLAO</name>
<dbReference type="EMBL" id="JACVDC010000087">
    <property type="protein sequence ID" value="MBC9798067.1"/>
    <property type="molecule type" value="Genomic_DNA"/>
</dbReference>
<dbReference type="AlphaFoldDB" id="A0A926Q3Y7"/>
<organism evidence="4 5">
    <name type="scientific">Sinomicrobium weinanense</name>
    <dbReference type="NCBI Taxonomy" id="2842200"/>
    <lineage>
        <taxon>Bacteria</taxon>
        <taxon>Pseudomonadati</taxon>
        <taxon>Bacteroidota</taxon>
        <taxon>Flavobacteriia</taxon>
        <taxon>Flavobacteriales</taxon>
        <taxon>Flavobacteriaceae</taxon>
        <taxon>Sinomicrobium</taxon>
    </lineage>
</organism>
<evidence type="ECO:0000256" key="1">
    <source>
        <dbReference type="ARBA" id="ARBA00022691"/>
    </source>
</evidence>
<dbReference type="InterPro" id="IPR036414">
    <property type="entry name" value="YaeB_N_sf"/>
</dbReference>
<evidence type="ECO:0000259" key="3">
    <source>
        <dbReference type="PROSITE" id="PS51668"/>
    </source>
</evidence>
<dbReference type="Pfam" id="PF01980">
    <property type="entry name" value="TrmO_N"/>
    <property type="match status" value="1"/>
</dbReference>
<dbReference type="SUPFAM" id="SSF118196">
    <property type="entry name" value="YaeB-like"/>
    <property type="match status" value="1"/>
</dbReference>
<evidence type="ECO:0000313" key="5">
    <source>
        <dbReference type="Proteomes" id="UP000653730"/>
    </source>
</evidence>
<comment type="similarity">
    <text evidence="2">Belongs to the tRNA methyltransferase O family.</text>
</comment>
<evidence type="ECO:0000256" key="2">
    <source>
        <dbReference type="ARBA" id="ARBA00033753"/>
    </source>
</evidence>
<keyword evidence="1" id="KW-0949">S-adenosyl-L-methionine</keyword>
<proteinExistence type="inferred from homology"/>